<evidence type="ECO:0000313" key="1">
    <source>
        <dbReference type="EMBL" id="CAA25385.1"/>
    </source>
</evidence>
<sequence length="109" mass="12051">MNVVGTTVHVLDVGLEVVCNIVGDFSHTLQPLIRENIGPVLRDSHEVVLKRVHCVRPGLQMILHLALADTRHPIQITLVTWGIQQGETEWFVAQSLRDSLPPCSLLGSD</sequence>
<dbReference type="EMBL" id="X00805">
    <property type="protein sequence ID" value="CAA25385.1"/>
    <property type="molecule type" value="Genomic_DNA"/>
</dbReference>
<organism evidence="1">
    <name type="scientific">Halobacterium phage phiH</name>
    <name type="common">Bacteriophage phi-H</name>
    <dbReference type="NCBI Taxonomy" id="169684"/>
    <lineage>
        <taxon>Viruses</taxon>
        <taxon>Duplodnaviria</taxon>
        <taxon>Heunggongvirae</taxon>
        <taxon>Uroviricota</taxon>
        <taxon>Caudoviricetes</taxon>
        <taxon>Vertoviridae</taxon>
        <taxon>Myohalovirus</taxon>
        <taxon>Myohalovirus spontanei</taxon>
        <taxon>Myohalovirus phiH</taxon>
    </lineage>
</organism>
<reference evidence="1" key="1">
    <citation type="journal article" date="1984" name="EMBO J.">
        <title>Sequence analysis of the insertion element ISH1.8 and of associated structural changes in the genome of phage PhiH of the archaebacterium Halobacterium halobium.</title>
        <authorList>
            <person name="Schnabel H."/>
            <person name="Palm P."/>
            <person name="Dick K."/>
            <person name="Grampp B."/>
        </authorList>
    </citation>
    <scope>NUCLEOTIDE SEQUENCE</scope>
</reference>
<organismHost>
    <name type="scientific">Halobacterium salinarum</name>
    <name type="common">Halobacterium halobium</name>
    <dbReference type="NCBI Taxonomy" id="2242"/>
</organismHost>
<proteinExistence type="predicted"/>
<accession>Q38464</accession>
<name>Q38464_BPPHH</name>
<protein>
    <submittedName>
        <fullName evidence="1">URF 6</fullName>
    </submittedName>
</protein>
<dbReference type="PIR" id="S28735">
    <property type="entry name" value="S28735"/>
</dbReference>